<organism evidence="5">
    <name type="scientific">Streptomyces sp. NBC_00119</name>
    <dbReference type="NCBI Taxonomy" id="2975659"/>
    <lineage>
        <taxon>Bacteria</taxon>
        <taxon>Bacillati</taxon>
        <taxon>Actinomycetota</taxon>
        <taxon>Actinomycetes</taxon>
        <taxon>Kitasatosporales</taxon>
        <taxon>Streptomycetaceae</taxon>
        <taxon>Streptomyces</taxon>
    </lineage>
</organism>
<dbReference type="InterPro" id="IPR049449">
    <property type="entry name" value="TesB_ACOT8-like_N"/>
</dbReference>
<dbReference type="AlphaFoldDB" id="A0AAU1U033"/>
<feature type="domain" description="Acyl-CoA thioesterase-like C-terminal" evidence="4">
    <location>
        <begin position="143"/>
        <end position="278"/>
    </location>
</feature>
<dbReference type="EMBL" id="CP108195">
    <property type="protein sequence ID" value="WTS10990.1"/>
    <property type="molecule type" value="Genomic_DNA"/>
</dbReference>
<dbReference type="Pfam" id="PF20789">
    <property type="entry name" value="4HBT_3C"/>
    <property type="match status" value="1"/>
</dbReference>
<dbReference type="PANTHER" id="PTHR11066">
    <property type="entry name" value="ACYL-COA THIOESTERASE"/>
    <property type="match status" value="1"/>
</dbReference>
<evidence type="ECO:0000256" key="1">
    <source>
        <dbReference type="ARBA" id="ARBA00006538"/>
    </source>
</evidence>
<evidence type="ECO:0000256" key="2">
    <source>
        <dbReference type="ARBA" id="ARBA00022801"/>
    </source>
</evidence>
<evidence type="ECO:0000259" key="3">
    <source>
        <dbReference type="Pfam" id="PF13622"/>
    </source>
</evidence>
<sequence>MINGVLDQAQSFGPLGKGERLALEDVGSGVFEGYCHGGRAQERAYGGAVVGQALAAGYRTVEDDRSVHSLHAYFLRAVTPERPTRYASDVVRDGRSYSVRQVTATQGGKEALTMNVSFKLPQPEGSWRHPGMPDVPGPEGLDDGFAFRPATHPLRTAVECRQVPDVAGPDEGQIERFAWFRTVGALPDDPALHACALAYISDAPLAPTALVPYGEPRPVGVVLASLDHAMWFHRPFRADEWLLYACRSRLAGDGRTLAYGEFWDRHGRLVASVVQEALLRTRD</sequence>
<proteinExistence type="inferred from homology"/>
<dbReference type="InterPro" id="IPR003703">
    <property type="entry name" value="Acyl_CoA_thio"/>
</dbReference>
<evidence type="ECO:0000313" key="5">
    <source>
        <dbReference type="EMBL" id="WTS10990.1"/>
    </source>
</evidence>
<dbReference type="SUPFAM" id="SSF54637">
    <property type="entry name" value="Thioesterase/thiol ester dehydrase-isomerase"/>
    <property type="match status" value="2"/>
</dbReference>
<gene>
    <name evidence="5" type="ORF">OHU69_07855</name>
</gene>
<protein>
    <submittedName>
        <fullName evidence="5">Thioesterase family protein</fullName>
    </submittedName>
</protein>
<dbReference type="GO" id="GO:0009062">
    <property type="term" value="P:fatty acid catabolic process"/>
    <property type="evidence" value="ECO:0007669"/>
    <property type="project" value="TreeGrafter"/>
</dbReference>
<accession>A0AAU1U033</accession>
<dbReference type="Gene3D" id="2.40.160.210">
    <property type="entry name" value="Acyl-CoA thioesterase, double hotdog domain"/>
    <property type="match status" value="1"/>
</dbReference>
<dbReference type="GO" id="GO:0006637">
    <property type="term" value="P:acyl-CoA metabolic process"/>
    <property type="evidence" value="ECO:0007669"/>
    <property type="project" value="InterPro"/>
</dbReference>
<reference evidence="5" key="1">
    <citation type="submission" date="2022-10" db="EMBL/GenBank/DDBJ databases">
        <title>The complete genomes of actinobacterial strains from the NBC collection.</title>
        <authorList>
            <person name="Joergensen T.S."/>
            <person name="Alvarez Arevalo M."/>
            <person name="Sterndorff E.B."/>
            <person name="Faurdal D."/>
            <person name="Vuksanovic O."/>
            <person name="Mourched A.-S."/>
            <person name="Charusanti P."/>
            <person name="Shaw S."/>
            <person name="Blin K."/>
            <person name="Weber T."/>
        </authorList>
    </citation>
    <scope>NUCLEOTIDE SEQUENCE</scope>
    <source>
        <strain evidence="5">NBC_00119</strain>
    </source>
</reference>
<evidence type="ECO:0000259" key="4">
    <source>
        <dbReference type="Pfam" id="PF20789"/>
    </source>
</evidence>
<dbReference type="PANTHER" id="PTHR11066:SF34">
    <property type="entry name" value="ACYL-COENZYME A THIOESTERASE 8"/>
    <property type="match status" value="1"/>
</dbReference>
<keyword evidence="2" id="KW-0378">Hydrolase</keyword>
<dbReference type="CDD" id="cd03444">
    <property type="entry name" value="Thioesterase_II_repeat1"/>
    <property type="match status" value="1"/>
</dbReference>
<dbReference type="GO" id="GO:0047617">
    <property type="term" value="F:fatty acyl-CoA hydrolase activity"/>
    <property type="evidence" value="ECO:0007669"/>
    <property type="project" value="InterPro"/>
</dbReference>
<dbReference type="Pfam" id="PF13622">
    <property type="entry name" value="4HBT_3"/>
    <property type="match status" value="1"/>
</dbReference>
<feature type="domain" description="Acyl-CoA thioesterase-like N-terminal HotDog" evidence="3">
    <location>
        <begin position="41"/>
        <end position="118"/>
    </location>
</feature>
<comment type="similarity">
    <text evidence="1">Belongs to the C/M/P thioester hydrolase family.</text>
</comment>
<name>A0AAU1U033_9ACTN</name>
<dbReference type="InterPro" id="IPR049450">
    <property type="entry name" value="ACOT8-like_C"/>
</dbReference>
<dbReference type="InterPro" id="IPR042171">
    <property type="entry name" value="Acyl-CoA_hotdog"/>
</dbReference>
<dbReference type="CDD" id="cd03445">
    <property type="entry name" value="Thioesterase_II_repeat2"/>
    <property type="match status" value="1"/>
</dbReference>
<dbReference type="InterPro" id="IPR029069">
    <property type="entry name" value="HotDog_dom_sf"/>
</dbReference>